<accession>A0A6J3M7A1</accession>
<name>A0A6J3M7A1_9PEZI</name>
<dbReference type="Proteomes" id="UP000504637">
    <property type="component" value="Unplaced"/>
</dbReference>
<dbReference type="AlphaFoldDB" id="A0A6J3M7A1"/>
<organism evidence="3">
    <name type="scientific">Dissoconium aciculare CBS 342.82</name>
    <dbReference type="NCBI Taxonomy" id="1314786"/>
    <lineage>
        <taxon>Eukaryota</taxon>
        <taxon>Fungi</taxon>
        <taxon>Dikarya</taxon>
        <taxon>Ascomycota</taxon>
        <taxon>Pezizomycotina</taxon>
        <taxon>Dothideomycetes</taxon>
        <taxon>Dothideomycetidae</taxon>
        <taxon>Mycosphaerellales</taxon>
        <taxon>Dissoconiaceae</taxon>
        <taxon>Dissoconium</taxon>
    </lineage>
</organism>
<protein>
    <submittedName>
        <fullName evidence="3">Uncharacterized protein</fullName>
    </submittedName>
</protein>
<reference evidence="3" key="1">
    <citation type="submission" date="2020-01" db="EMBL/GenBank/DDBJ databases">
        <authorList>
            <consortium name="DOE Joint Genome Institute"/>
            <person name="Haridas S."/>
            <person name="Albert R."/>
            <person name="Binder M."/>
            <person name="Bloem J."/>
            <person name="Labutti K."/>
            <person name="Salamov A."/>
            <person name="Andreopoulos B."/>
            <person name="Baker S.E."/>
            <person name="Barry K."/>
            <person name="Bills G."/>
            <person name="Bluhm B.H."/>
            <person name="Cannon C."/>
            <person name="Castanera R."/>
            <person name="Culley D.E."/>
            <person name="Daum C."/>
            <person name="Ezra D."/>
            <person name="Gonzalez J.B."/>
            <person name="Henrissat B."/>
            <person name="Kuo A."/>
            <person name="Liang C."/>
            <person name="Lipzen A."/>
            <person name="Lutzoni F."/>
            <person name="Magnuson J."/>
            <person name="Mondo S."/>
            <person name="Nolan M."/>
            <person name="Ohm R."/>
            <person name="Pangilinan J."/>
            <person name="Park H.-J."/>
            <person name="Ramirez L."/>
            <person name="Alfaro M."/>
            <person name="Sun H."/>
            <person name="Tritt A."/>
            <person name="Yoshinaga Y."/>
            <person name="Zwiers L.-H."/>
            <person name="Turgeon B.G."/>
            <person name="Goodwin S.B."/>
            <person name="Spatafora J.W."/>
            <person name="Crous P.W."/>
            <person name="Grigoriev I.V."/>
        </authorList>
    </citation>
    <scope>NUCLEOTIDE SEQUENCE</scope>
    <source>
        <strain evidence="3">CBS 342.82</strain>
    </source>
</reference>
<reference evidence="3" key="2">
    <citation type="submission" date="2020-04" db="EMBL/GenBank/DDBJ databases">
        <authorList>
            <consortium name="NCBI Genome Project"/>
        </authorList>
    </citation>
    <scope>NUCLEOTIDE SEQUENCE</scope>
    <source>
        <strain evidence="3">CBS 342.82</strain>
    </source>
</reference>
<feature type="region of interest" description="Disordered" evidence="1">
    <location>
        <begin position="1"/>
        <end position="23"/>
    </location>
</feature>
<proteinExistence type="predicted"/>
<keyword evidence="2" id="KW-1185">Reference proteome</keyword>
<evidence type="ECO:0000313" key="2">
    <source>
        <dbReference type="Proteomes" id="UP000504637"/>
    </source>
</evidence>
<feature type="compositionally biased region" description="Low complexity" evidence="1">
    <location>
        <begin position="1"/>
        <end position="14"/>
    </location>
</feature>
<reference evidence="3" key="3">
    <citation type="submission" date="2025-08" db="UniProtKB">
        <authorList>
            <consortium name="RefSeq"/>
        </authorList>
    </citation>
    <scope>IDENTIFICATION</scope>
    <source>
        <strain evidence="3">CBS 342.82</strain>
    </source>
</reference>
<dbReference type="RefSeq" id="XP_033460921.1">
    <property type="nucleotide sequence ID" value="XM_033604757.1"/>
</dbReference>
<dbReference type="GeneID" id="54362557"/>
<evidence type="ECO:0000256" key="1">
    <source>
        <dbReference type="SAM" id="MobiDB-lite"/>
    </source>
</evidence>
<gene>
    <name evidence="3" type="ORF">K489DRAFT_379890</name>
</gene>
<sequence>MSRAQSARASSVARTIVKRRDKPYKTEQSMVIEKKKKLDLRVSGRMRYALPVY</sequence>
<evidence type="ECO:0000313" key="3">
    <source>
        <dbReference type="RefSeq" id="XP_033460921.1"/>
    </source>
</evidence>